<reference evidence="2 3" key="1">
    <citation type="submission" date="2024-03" db="EMBL/GenBank/DDBJ databases">
        <title>Whole genomes of four grape xylem sap localized bacterial endophytes.</title>
        <authorList>
            <person name="Kumar G."/>
            <person name="Savka M.A."/>
        </authorList>
    </citation>
    <scope>NUCLEOTIDE SEQUENCE [LARGE SCALE GENOMIC DNA]</scope>
    <source>
        <strain evidence="2 3">RIT_GXS8</strain>
    </source>
</reference>
<evidence type="ECO:0000256" key="1">
    <source>
        <dbReference type="SAM" id="SignalP"/>
    </source>
</evidence>
<sequence length="184" mass="18565">MSLRTTGTAIGSAVAIIASSLLIAPSAHAEGRSALSGPTATAMSQPLANITSEQLDVAVAEARAGGYVTDERVGSDGERTTTVELGDGFSFDLVQSDPRARLGAGSDKYGTYVSFNATDQSAIISGAGWALGAAVCAISAGTFCVVAGAIIAAATWAVTTNGIRCGSKSLRVYPFNGSRNPRCV</sequence>
<accession>A0ABU8Y815</accession>
<comment type="caution">
    <text evidence="2">The sequence shown here is derived from an EMBL/GenBank/DDBJ whole genome shotgun (WGS) entry which is preliminary data.</text>
</comment>
<gene>
    <name evidence="2" type="ORF">WMN62_05280</name>
</gene>
<dbReference type="EMBL" id="JBBLYY010000031">
    <property type="protein sequence ID" value="MEK0170877.1"/>
    <property type="molecule type" value="Genomic_DNA"/>
</dbReference>
<dbReference type="RefSeq" id="WP_340197359.1">
    <property type="nucleotide sequence ID" value="NZ_JBBKAP010000063.1"/>
</dbReference>
<keyword evidence="3" id="KW-1185">Reference proteome</keyword>
<name>A0ABU8Y815_9MICO</name>
<keyword evidence="1" id="KW-0732">Signal</keyword>
<dbReference type="Proteomes" id="UP001370299">
    <property type="component" value="Unassembled WGS sequence"/>
</dbReference>
<organism evidence="2 3">
    <name type="scientific">Curtobacterium citreum</name>
    <dbReference type="NCBI Taxonomy" id="2036"/>
    <lineage>
        <taxon>Bacteria</taxon>
        <taxon>Bacillati</taxon>
        <taxon>Actinomycetota</taxon>
        <taxon>Actinomycetes</taxon>
        <taxon>Micrococcales</taxon>
        <taxon>Microbacteriaceae</taxon>
        <taxon>Curtobacterium</taxon>
    </lineage>
</organism>
<feature type="chain" id="PRO_5046867353" evidence="1">
    <location>
        <begin position="30"/>
        <end position="184"/>
    </location>
</feature>
<protein>
    <submittedName>
        <fullName evidence="2">Uncharacterized protein</fullName>
    </submittedName>
</protein>
<evidence type="ECO:0000313" key="3">
    <source>
        <dbReference type="Proteomes" id="UP001370299"/>
    </source>
</evidence>
<evidence type="ECO:0000313" key="2">
    <source>
        <dbReference type="EMBL" id="MEK0170877.1"/>
    </source>
</evidence>
<proteinExistence type="predicted"/>
<feature type="signal peptide" evidence="1">
    <location>
        <begin position="1"/>
        <end position="29"/>
    </location>
</feature>